<feature type="domain" description="C2H2-type" evidence="6">
    <location>
        <begin position="235"/>
        <end position="264"/>
    </location>
</feature>
<feature type="compositionally biased region" description="Polar residues" evidence="5">
    <location>
        <begin position="356"/>
        <end position="409"/>
    </location>
</feature>
<proteinExistence type="predicted"/>
<accession>A0A163J2E0</accession>
<evidence type="ECO:0000259" key="6">
    <source>
        <dbReference type="PROSITE" id="PS50157"/>
    </source>
</evidence>
<dbReference type="FunFam" id="3.30.160.60:FF:002343">
    <property type="entry name" value="Zinc finger protein 33A"/>
    <property type="match status" value="1"/>
</dbReference>
<dbReference type="PANTHER" id="PTHR23235">
    <property type="entry name" value="KRUEPPEL-LIKE TRANSCRIPTION FACTOR"/>
    <property type="match status" value="1"/>
</dbReference>
<feature type="region of interest" description="Disordered" evidence="5">
    <location>
        <begin position="171"/>
        <end position="202"/>
    </location>
</feature>
<feature type="compositionally biased region" description="Low complexity" evidence="5">
    <location>
        <begin position="288"/>
        <end position="306"/>
    </location>
</feature>
<keyword evidence="8" id="KW-1185">Reference proteome</keyword>
<reference evidence="7" key="1">
    <citation type="submission" date="2016-04" db="EMBL/GenBank/DDBJ databases">
        <authorList>
            <person name="Evans L.H."/>
            <person name="Alamgir A."/>
            <person name="Owens N."/>
            <person name="Weber N.D."/>
            <person name="Virtaneva K."/>
            <person name="Barbian K."/>
            <person name="Babar A."/>
            <person name="Rosenke K."/>
        </authorList>
    </citation>
    <scope>NUCLEOTIDE SEQUENCE [LARGE SCALE GENOMIC DNA]</scope>
    <source>
        <strain evidence="7">CBS 101.48</strain>
    </source>
</reference>
<feature type="domain" description="C2H2-type" evidence="6">
    <location>
        <begin position="449"/>
        <end position="476"/>
    </location>
</feature>
<evidence type="ECO:0000256" key="3">
    <source>
        <dbReference type="ARBA" id="ARBA00022833"/>
    </source>
</evidence>
<name>A0A163J2E0_ABSGL</name>
<dbReference type="SMART" id="SM00355">
    <property type="entry name" value="ZnF_C2H2"/>
    <property type="match status" value="4"/>
</dbReference>
<feature type="region of interest" description="Disordered" evidence="5">
    <location>
        <begin position="342"/>
        <end position="417"/>
    </location>
</feature>
<dbReference type="EMBL" id="LT551165">
    <property type="protein sequence ID" value="SAL96745.1"/>
    <property type="molecule type" value="Genomic_DNA"/>
</dbReference>
<dbReference type="PANTHER" id="PTHR23235:SF120">
    <property type="entry name" value="KRUPPEL-LIKE FACTOR 15"/>
    <property type="match status" value="1"/>
</dbReference>
<dbReference type="Gene3D" id="3.30.160.60">
    <property type="entry name" value="Classic Zinc Finger"/>
    <property type="match status" value="4"/>
</dbReference>
<keyword evidence="1" id="KW-0479">Metal-binding</keyword>
<evidence type="ECO:0000256" key="4">
    <source>
        <dbReference type="PROSITE-ProRule" id="PRU00042"/>
    </source>
</evidence>
<sequence>MNHFEQQPTALASEKLSSNSILPSFPENESIMSFSDQRSSPNELYQQQNVQNVVSPPLTPAVSPPSMLMDNLKYQRKYSVDVGPFGFGSGNVMLPHYVLQEEYRRGSTCSSDITNQSLHLHRQQNSSPPLQQMNNPVGNYPFLQSSPIDPFSVVDNPYSTEIMQKKTNSLNSDLISNADDSLSQQKSRRPSRLIGQHGPNTQHKHVCKYSYCGWSFKRYEHLKRHMLVHTGERPHVCPFQGCGKSFSRSDNFHAHYRTHTKKALIQQNSSYVPSLSTGKPITKKQSKRQQQQQQHQQQQEQSSQQQRPMFMPDYDRMGMNPYEMYDQRPSIYSHQDHHQFMRPYDINPPYQASPAPFSTSANTFSSDADSTTDHSFNGNIDVTSPFYSPPSVTELSLTASPPSHNSSSTTDKESPIKTHCCPVHQCQRKFKRLEHLKRHMRIHTMERPFACTSCNKTFSRSDNLSQHQKTHTRPAPSTKPNSSDFMHHQQDPIWSSSMKNMEY</sequence>
<dbReference type="InParanoid" id="A0A163J2E0"/>
<dbReference type="GO" id="GO:0000981">
    <property type="term" value="F:DNA-binding transcription factor activity, RNA polymerase II-specific"/>
    <property type="evidence" value="ECO:0007669"/>
    <property type="project" value="TreeGrafter"/>
</dbReference>
<dbReference type="Pfam" id="PF00096">
    <property type="entry name" value="zf-C2H2"/>
    <property type="match status" value="3"/>
</dbReference>
<feature type="compositionally biased region" description="Polar residues" evidence="5">
    <location>
        <begin position="171"/>
        <end position="185"/>
    </location>
</feature>
<evidence type="ECO:0000313" key="8">
    <source>
        <dbReference type="Proteomes" id="UP000078561"/>
    </source>
</evidence>
<evidence type="ECO:0000256" key="1">
    <source>
        <dbReference type="ARBA" id="ARBA00022723"/>
    </source>
</evidence>
<dbReference type="InterPro" id="IPR013087">
    <property type="entry name" value="Znf_C2H2_type"/>
</dbReference>
<dbReference type="PROSITE" id="PS50157">
    <property type="entry name" value="ZINC_FINGER_C2H2_2"/>
    <property type="match status" value="4"/>
</dbReference>
<feature type="region of interest" description="Disordered" evidence="5">
    <location>
        <begin position="459"/>
        <end position="503"/>
    </location>
</feature>
<evidence type="ECO:0000256" key="2">
    <source>
        <dbReference type="ARBA" id="ARBA00022771"/>
    </source>
</evidence>
<dbReference type="Proteomes" id="UP000078561">
    <property type="component" value="Unassembled WGS sequence"/>
</dbReference>
<dbReference type="GO" id="GO:0008270">
    <property type="term" value="F:zinc ion binding"/>
    <property type="evidence" value="ECO:0007669"/>
    <property type="project" value="UniProtKB-KW"/>
</dbReference>
<protein>
    <recommendedName>
        <fullName evidence="6">C2H2-type domain-containing protein</fullName>
    </recommendedName>
</protein>
<feature type="region of interest" description="Disordered" evidence="5">
    <location>
        <begin position="264"/>
        <end position="322"/>
    </location>
</feature>
<feature type="compositionally biased region" description="Polar residues" evidence="5">
    <location>
        <begin position="492"/>
        <end position="503"/>
    </location>
</feature>
<dbReference type="FunFam" id="3.30.160.60:FF:000414">
    <property type="entry name" value="Zinc finger protein 398"/>
    <property type="match status" value="1"/>
</dbReference>
<gene>
    <name evidence="7" type="primary">ABSGL_02161.1 scaffold 2596</name>
</gene>
<dbReference type="GO" id="GO:0000978">
    <property type="term" value="F:RNA polymerase II cis-regulatory region sequence-specific DNA binding"/>
    <property type="evidence" value="ECO:0007669"/>
    <property type="project" value="TreeGrafter"/>
</dbReference>
<keyword evidence="3" id="KW-0862">Zinc</keyword>
<keyword evidence="2 4" id="KW-0863">Zinc-finger</keyword>
<dbReference type="SUPFAM" id="SSF57667">
    <property type="entry name" value="beta-beta-alpha zinc fingers"/>
    <property type="match status" value="2"/>
</dbReference>
<organism evidence="7">
    <name type="scientific">Absidia glauca</name>
    <name type="common">Pin mould</name>
    <dbReference type="NCBI Taxonomy" id="4829"/>
    <lineage>
        <taxon>Eukaryota</taxon>
        <taxon>Fungi</taxon>
        <taxon>Fungi incertae sedis</taxon>
        <taxon>Mucoromycota</taxon>
        <taxon>Mucoromycotina</taxon>
        <taxon>Mucoromycetes</taxon>
        <taxon>Mucorales</taxon>
        <taxon>Cunninghamellaceae</taxon>
        <taxon>Absidia</taxon>
    </lineage>
</organism>
<dbReference type="AlphaFoldDB" id="A0A163J2E0"/>
<dbReference type="OrthoDB" id="6365676at2759"/>
<evidence type="ECO:0000256" key="5">
    <source>
        <dbReference type="SAM" id="MobiDB-lite"/>
    </source>
</evidence>
<feature type="domain" description="C2H2-type" evidence="6">
    <location>
        <begin position="419"/>
        <end position="448"/>
    </location>
</feature>
<dbReference type="STRING" id="4829.A0A163J2E0"/>
<feature type="domain" description="C2H2-type" evidence="6">
    <location>
        <begin position="205"/>
        <end position="234"/>
    </location>
</feature>
<dbReference type="OMA" id="SASMAWH"/>
<feature type="compositionally biased region" description="Polar residues" evidence="5">
    <location>
        <begin position="265"/>
        <end position="279"/>
    </location>
</feature>
<evidence type="ECO:0000313" key="7">
    <source>
        <dbReference type="EMBL" id="SAL96745.1"/>
    </source>
</evidence>
<dbReference type="PROSITE" id="PS00028">
    <property type="entry name" value="ZINC_FINGER_C2H2_1"/>
    <property type="match status" value="4"/>
</dbReference>
<dbReference type="InterPro" id="IPR036236">
    <property type="entry name" value="Znf_C2H2_sf"/>
</dbReference>